<gene>
    <name evidence="6" type="primary">DMAC2</name>
    <name evidence="6" type="ORF">AOXY_G33444</name>
</gene>
<proteinExistence type="inferred from homology"/>
<dbReference type="Gene3D" id="3.80.10.10">
    <property type="entry name" value="Ribonuclease Inhibitor"/>
    <property type="match status" value="1"/>
</dbReference>
<name>A0AAD8CIJ7_ACIOX</name>
<evidence type="ECO:0000256" key="5">
    <source>
        <dbReference type="ARBA" id="ARBA00076566"/>
    </source>
</evidence>
<dbReference type="AlphaFoldDB" id="A0AAD8CIJ7"/>
<sequence>MAAPMMARSGGRVSAWLSVPYRLCSSPVSPPTPLRTRLLLFLYRRFYDVENLNAYYGYTQQLYGDGVAAAYYILSLRGGVRFAGQSDWIRPNSHGRFSWDFMEFRDVPIEEVDASGTEINYKGLDNLAPLSSLRSLSLSRCPHVDDWFLARLHVFSQSLEELSVSGCPLVTERGLAALHHLQGLRRLSVSSLPRLSNPGLVRILLEEALPGCEVTGAEYHEGLISEGAPQLLPR</sequence>
<keyword evidence="7" id="KW-1185">Reference proteome</keyword>
<dbReference type="SUPFAM" id="SSF52047">
    <property type="entry name" value="RNI-like"/>
    <property type="match status" value="1"/>
</dbReference>
<evidence type="ECO:0000256" key="3">
    <source>
        <dbReference type="ARBA" id="ARBA00062608"/>
    </source>
</evidence>
<evidence type="ECO:0000256" key="2">
    <source>
        <dbReference type="ARBA" id="ARBA00057777"/>
    </source>
</evidence>
<dbReference type="SMART" id="SM00367">
    <property type="entry name" value="LRR_CC"/>
    <property type="match status" value="2"/>
</dbReference>
<organism evidence="6 7">
    <name type="scientific">Acipenser oxyrinchus oxyrinchus</name>
    <dbReference type="NCBI Taxonomy" id="40147"/>
    <lineage>
        <taxon>Eukaryota</taxon>
        <taxon>Metazoa</taxon>
        <taxon>Chordata</taxon>
        <taxon>Craniata</taxon>
        <taxon>Vertebrata</taxon>
        <taxon>Euteleostomi</taxon>
        <taxon>Actinopterygii</taxon>
        <taxon>Chondrostei</taxon>
        <taxon>Acipenseriformes</taxon>
        <taxon>Acipenseridae</taxon>
        <taxon>Acipenser</taxon>
    </lineage>
</organism>
<evidence type="ECO:0000256" key="1">
    <source>
        <dbReference type="ARBA" id="ARBA00006901"/>
    </source>
</evidence>
<comment type="subunit">
    <text evidence="3">Interacts with incompletely assembled mitochondrial NADH:ubiquinone oxidoreductase complex (complex I).</text>
</comment>
<comment type="function">
    <text evidence="2">Required for the assembly of the mitochondrial NADH:ubiquinone oxidoreductase complex (complex I). Involved in the assembly of the distal region of complex I.</text>
</comment>
<dbReference type="Proteomes" id="UP001230051">
    <property type="component" value="Unassembled WGS sequence"/>
</dbReference>
<protein>
    <recommendedName>
        <fullName evidence="4">Distal membrane-arm assembly complex protein 2</fullName>
    </recommendedName>
    <alternativeName>
        <fullName evidence="5">ATP synthase subunit s-like protein</fullName>
    </alternativeName>
</protein>
<evidence type="ECO:0000256" key="4">
    <source>
        <dbReference type="ARBA" id="ARBA00072316"/>
    </source>
</evidence>
<dbReference type="InterPro" id="IPR006553">
    <property type="entry name" value="Leu-rich_rpt_Cys-con_subtyp"/>
</dbReference>
<evidence type="ECO:0000313" key="7">
    <source>
        <dbReference type="Proteomes" id="UP001230051"/>
    </source>
</evidence>
<comment type="caution">
    <text evidence="6">The sequence shown here is derived from an EMBL/GenBank/DDBJ whole genome shotgun (WGS) entry which is preliminary data.</text>
</comment>
<evidence type="ECO:0000313" key="6">
    <source>
        <dbReference type="EMBL" id="KAK1150727.1"/>
    </source>
</evidence>
<reference evidence="6" key="1">
    <citation type="submission" date="2022-02" db="EMBL/GenBank/DDBJ databases">
        <title>Atlantic sturgeon de novo genome assembly.</title>
        <authorList>
            <person name="Stock M."/>
            <person name="Klopp C."/>
            <person name="Guiguen Y."/>
            <person name="Cabau C."/>
            <person name="Parinello H."/>
            <person name="Santidrian Yebra-Pimentel E."/>
            <person name="Kuhl H."/>
            <person name="Dirks R.P."/>
            <person name="Guessner J."/>
            <person name="Wuertz S."/>
            <person name="Du K."/>
            <person name="Schartl M."/>
        </authorList>
    </citation>
    <scope>NUCLEOTIDE SEQUENCE</scope>
    <source>
        <strain evidence="6">STURGEONOMICS-FGT-2020</strain>
        <tissue evidence="6">Whole blood</tissue>
    </source>
</reference>
<dbReference type="EMBL" id="JAGXEW010000056">
    <property type="protein sequence ID" value="KAK1150727.1"/>
    <property type="molecule type" value="Genomic_DNA"/>
</dbReference>
<dbReference type="FunFam" id="3.80.10.10:FF:000168">
    <property type="entry name" value="Distal membrane arm assembly complex 2"/>
    <property type="match status" value="1"/>
</dbReference>
<dbReference type="InterPro" id="IPR032675">
    <property type="entry name" value="LRR_dom_sf"/>
</dbReference>
<comment type="similarity">
    <text evidence="1">Belongs to the ATP synthase subunit s family.</text>
</comment>
<accession>A0AAD8CIJ7</accession>